<sequence length="20" mass="2366">YLVDYNNQLLYSCISNLCIN</sequence>
<name>A0A1X7T8J1_AMPQE</name>
<proteinExistence type="predicted"/>
<dbReference type="EnsemblMetazoa" id="Aqu2.1.10582_001">
    <property type="protein sequence ID" value="Aqu2.1.10582_001"/>
    <property type="gene ID" value="Aqu2.1.10582"/>
</dbReference>
<reference evidence="1" key="1">
    <citation type="submission" date="2017-05" db="UniProtKB">
        <authorList>
            <consortium name="EnsemblMetazoa"/>
        </authorList>
    </citation>
    <scope>IDENTIFICATION</scope>
</reference>
<accession>A0A1X7T8J1</accession>
<organism evidence="1">
    <name type="scientific">Amphimedon queenslandica</name>
    <name type="common">Sponge</name>
    <dbReference type="NCBI Taxonomy" id="400682"/>
    <lineage>
        <taxon>Eukaryota</taxon>
        <taxon>Metazoa</taxon>
        <taxon>Porifera</taxon>
        <taxon>Demospongiae</taxon>
        <taxon>Heteroscleromorpha</taxon>
        <taxon>Haplosclerida</taxon>
        <taxon>Niphatidae</taxon>
        <taxon>Amphimedon</taxon>
    </lineage>
</organism>
<protein>
    <submittedName>
        <fullName evidence="1">Uncharacterized protein</fullName>
    </submittedName>
</protein>
<dbReference type="AlphaFoldDB" id="A0A1X7T8J1"/>
<evidence type="ECO:0000313" key="1">
    <source>
        <dbReference type="EnsemblMetazoa" id="Aqu2.1.10582_001"/>
    </source>
</evidence>
<dbReference type="InParanoid" id="A0A1X7T8J1"/>